<evidence type="ECO:0000313" key="1">
    <source>
        <dbReference type="EMBL" id="RHM68496.1"/>
    </source>
</evidence>
<evidence type="ECO:0000313" key="2">
    <source>
        <dbReference type="Proteomes" id="UP000285610"/>
    </source>
</evidence>
<dbReference type="EMBL" id="QRQE01000082">
    <property type="protein sequence ID" value="RHM68496.1"/>
    <property type="molecule type" value="Genomic_DNA"/>
</dbReference>
<comment type="caution">
    <text evidence="1">The sequence shown here is derived from an EMBL/GenBank/DDBJ whole genome shotgun (WGS) entry which is preliminary data.</text>
</comment>
<proteinExistence type="predicted"/>
<gene>
    <name evidence="1" type="ORF">DWZ50_18840</name>
</gene>
<sequence>MIDYEKVKTCLVETVQMWKKIYEEGGSDPHYTDGYLLNSCRKKILGYKQYLSAAHTEELLPEEFFEETPPEVSEDYMARKKEIWVHALEAYQAYLQNEDYQYLLSIIDSLDECYNAFYLMP</sequence>
<accession>A0A415S090</accession>
<name>A0A415S090_MEDGN</name>
<protein>
    <submittedName>
        <fullName evidence="1">Uncharacterized protein</fullName>
    </submittedName>
</protein>
<dbReference type="Proteomes" id="UP000285610">
    <property type="component" value="Unassembled WGS sequence"/>
</dbReference>
<dbReference type="AlphaFoldDB" id="A0A415S090"/>
<organism evidence="1 2">
    <name type="scientific">Mediterraneibacter gnavus</name>
    <name type="common">Ruminococcus gnavus</name>
    <dbReference type="NCBI Taxonomy" id="33038"/>
    <lineage>
        <taxon>Bacteria</taxon>
        <taxon>Bacillati</taxon>
        <taxon>Bacillota</taxon>
        <taxon>Clostridia</taxon>
        <taxon>Lachnospirales</taxon>
        <taxon>Lachnospiraceae</taxon>
        <taxon>Mediterraneibacter</taxon>
    </lineage>
</organism>
<dbReference type="RefSeq" id="WP_118445418.1">
    <property type="nucleotide sequence ID" value="NZ_JBCPGC010000080.1"/>
</dbReference>
<reference evidence="1 2" key="1">
    <citation type="submission" date="2018-08" db="EMBL/GenBank/DDBJ databases">
        <title>A genome reference for cultivated species of the human gut microbiota.</title>
        <authorList>
            <person name="Zou Y."/>
            <person name="Xue W."/>
            <person name="Luo G."/>
        </authorList>
    </citation>
    <scope>NUCLEOTIDE SEQUENCE [LARGE SCALE GENOMIC DNA]</scope>
    <source>
        <strain evidence="1 2">AF33-12</strain>
    </source>
</reference>